<dbReference type="AlphaFoldDB" id="D4CVE1"/>
<evidence type="ECO:0000313" key="2">
    <source>
        <dbReference type="Proteomes" id="UP000003748"/>
    </source>
</evidence>
<comment type="caution">
    <text evidence="1">The sequence shown here is derived from an EMBL/GenBank/DDBJ whole genome shotgun (WGS) entry which is preliminary data.</text>
</comment>
<reference evidence="1 2" key="1">
    <citation type="submission" date="2010-02" db="EMBL/GenBank/DDBJ databases">
        <authorList>
            <person name="Weinstock G."/>
            <person name="Sodergren E."/>
            <person name="Clifton S."/>
            <person name="Fulton L."/>
            <person name="Fulton B."/>
            <person name="Courtney L."/>
            <person name="Fronick C."/>
            <person name="Harrison M."/>
            <person name="Strong C."/>
            <person name="Farmer C."/>
            <person name="Delahaunty K."/>
            <person name="Markovic C."/>
            <person name="Hall O."/>
            <person name="Minx P."/>
            <person name="Tomlinson C."/>
            <person name="Mitreva M."/>
            <person name="Nelson J."/>
            <person name="Hou S."/>
            <person name="Wollam A."/>
            <person name="Pepin K.H."/>
            <person name="Johnson M."/>
            <person name="Bhonagiri V."/>
            <person name="Zhang X."/>
            <person name="Suruliraj S."/>
            <person name="Warren W."/>
            <person name="Chinwalla A."/>
            <person name="Mardis E.R."/>
            <person name="Wilson R.K."/>
        </authorList>
    </citation>
    <scope>NUCLEOTIDE SEQUENCE [LARGE SCALE GENOMIC DNA]</scope>
    <source>
        <strain evidence="1 2">ATCC 33693</strain>
    </source>
</reference>
<dbReference type="HOGENOM" id="CLU_3200208_0_0_0"/>
<gene>
    <name evidence="1" type="ORF">FUSPEROL_01385</name>
</gene>
<dbReference type="Proteomes" id="UP000003748">
    <property type="component" value="Unassembled WGS sequence"/>
</dbReference>
<dbReference type="EMBL" id="ACJY01000070">
    <property type="protein sequence ID" value="EFE86693.1"/>
    <property type="molecule type" value="Genomic_DNA"/>
</dbReference>
<name>D4CVE1_9FUSO</name>
<protein>
    <submittedName>
        <fullName evidence="1">Uncharacterized protein</fullName>
    </submittedName>
</protein>
<proteinExistence type="predicted"/>
<evidence type="ECO:0000313" key="1">
    <source>
        <dbReference type="EMBL" id="EFE86693.1"/>
    </source>
</evidence>
<dbReference type="STRING" id="546275.FUSPEROL_01385"/>
<sequence length="45" mass="5367">MTSSCFPLISSFYFFEINYSKHLISTYQLILTYAYISVNKFMKIL</sequence>
<accession>D4CVE1</accession>
<organism evidence="1 2">
    <name type="scientific">Fusobacterium periodonticum ATCC 33693</name>
    <dbReference type="NCBI Taxonomy" id="546275"/>
    <lineage>
        <taxon>Bacteria</taxon>
        <taxon>Fusobacteriati</taxon>
        <taxon>Fusobacteriota</taxon>
        <taxon>Fusobacteriia</taxon>
        <taxon>Fusobacteriales</taxon>
        <taxon>Fusobacteriaceae</taxon>
        <taxon>Fusobacterium</taxon>
    </lineage>
</organism>